<dbReference type="AlphaFoldDB" id="A0A4D6KIW0"/>
<dbReference type="InterPro" id="IPR017850">
    <property type="entry name" value="Alkaline_phosphatase_core_sf"/>
</dbReference>
<dbReference type="Gene3D" id="3.40.720.10">
    <property type="entry name" value="Alkaline Phosphatase, subunit A"/>
    <property type="match status" value="1"/>
</dbReference>
<dbReference type="EMBL" id="CP039375">
    <property type="protein sequence ID" value="QCD66051.1"/>
    <property type="molecule type" value="Genomic_DNA"/>
</dbReference>
<evidence type="ECO:0000313" key="2">
    <source>
        <dbReference type="Proteomes" id="UP000297053"/>
    </source>
</evidence>
<dbReference type="Proteomes" id="UP000297053">
    <property type="component" value="Chromosome"/>
</dbReference>
<evidence type="ECO:0000313" key="1">
    <source>
        <dbReference type="EMBL" id="QCD66051.1"/>
    </source>
</evidence>
<dbReference type="GeneID" id="42179373"/>
<dbReference type="SUPFAM" id="SSF53649">
    <property type="entry name" value="Alkaline phosphatase-like"/>
    <property type="match status" value="1"/>
</dbReference>
<reference evidence="1 2" key="1">
    <citation type="submission" date="2019-04" db="EMBL/GenBank/DDBJ databases">
        <title>Complete genome sequence of Arthrobacter sp. ZXY-2 associated with effective atrazine degradation and salt adaptation.</title>
        <authorList>
            <person name="Zhao X."/>
        </authorList>
    </citation>
    <scope>NUCLEOTIDE SEQUENCE [LARGE SCALE GENOMIC DNA]</scope>
    <source>
        <strain evidence="2">ZP60</strain>
    </source>
</reference>
<evidence type="ECO:0008006" key="3">
    <source>
        <dbReference type="Google" id="ProtNLM"/>
    </source>
</evidence>
<name>A0A4D6KIW0_9EURY</name>
<dbReference type="KEGG" id="halz:E5139_10515"/>
<proteinExistence type="predicted"/>
<organism evidence="1 2">
    <name type="scientific">Halomicrobium mukohataei</name>
    <dbReference type="NCBI Taxonomy" id="57705"/>
    <lineage>
        <taxon>Archaea</taxon>
        <taxon>Methanobacteriati</taxon>
        <taxon>Methanobacteriota</taxon>
        <taxon>Stenosarchaea group</taxon>
        <taxon>Halobacteria</taxon>
        <taxon>Halobacteriales</taxon>
        <taxon>Haloarculaceae</taxon>
        <taxon>Halomicrobium</taxon>
    </lineage>
</organism>
<protein>
    <recommendedName>
        <fullName evidence="3">Sulfatase N-terminal domain-containing protein</fullName>
    </recommendedName>
</protein>
<gene>
    <name evidence="1" type="ORF">E5139_10515</name>
</gene>
<dbReference type="OMA" id="ACRYDIF"/>
<accession>A0A4D6KIW0</accession>
<reference evidence="1 2" key="2">
    <citation type="submission" date="2019-04" db="EMBL/GenBank/DDBJ databases">
        <authorList>
            <person name="Yang S."/>
            <person name="Wei W."/>
        </authorList>
    </citation>
    <scope>NUCLEOTIDE SEQUENCE [LARGE SCALE GENOMIC DNA]</scope>
    <source>
        <strain evidence="2">ZP60</strain>
    </source>
</reference>
<sequence length="319" mass="36847">MHRIIHRPLEILREGGPRALFRKSCSKLNRQFYRNFTTGHFNSSGTSVFERDWDNLLILDACRYDIFEEVNSFRGDLETHCSLGSSSREFVRANFADRTLHDVVVVSANGWYKKISDTSGKINVDVHDLIVVDNKSVESHKSDIDTVRPDREWILPEAVTNEACDAIERYPNKRIIVHYHQPHTPYIGPTGKEYAGELPQKFDGKEELRTSHEILRRAYRENLEIVLEEVGGLYPELTGKTVISADHGDLLGERGFPIPVREYGHPSQAYREELVRVPWFNLPFDERKEIIAESPSDNRKNDLSIDEVNERLKKLGYKI</sequence>
<dbReference type="RefSeq" id="WP_015762434.1">
    <property type="nucleotide sequence ID" value="NZ_CP039375.1"/>
</dbReference>